<comment type="caution">
    <text evidence="1">The sequence shown here is derived from an EMBL/GenBank/DDBJ whole genome shotgun (WGS) entry which is preliminary data.</text>
</comment>
<dbReference type="EMBL" id="JAHQIW010005743">
    <property type="protein sequence ID" value="KAJ1366989.1"/>
    <property type="molecule type" value="Genomic_DNA"/>
</dbReference>
<dbReference type="AlphaFoldDB" id="A0AAD5R0I6"/>
<proteinExistence type="predicted"/>
<protein>
    <submittedName>
        <fullName evidence="1">Uncharacterized protein</fullName>
    </submittedName>
</protein>
<dbReference type="Proteomes" id="UP001196413">
    <property type="component" value="Unassembled WGS sequence"/>
</dbReference>
<evidence type="ECO:0000313" key="1">
    <source>
        <dbReference type="EMBL" id="KAJ1366989.1"/>
    </source>
</evidence>
<organism evidence="1 2">
    <name type="scientific">Parelaphostrongylus tenuis</name>
    <name type="common">Meningeal worm</name>
    <dbReference type="NCBI Taxonomy" id="148309"/>
    <lineage>
        <taxon>Eukaryota</taxon>
        <taxon>Metazoa</taxon>
        <taxon>Ecdysozoa</taxon>
        <taxon>Nematoda</taxon>
        <taxon>Chromadorea</taxon>
        <taxon>Rhabditida</taxon>
        <taxon>Rhabditina</taxon>
        <taxon>Rhabditomorpha</taxon>
        <taxon>Strongyloidea</taxon>
        <taxon>Metastrongylidae</taxon>
        <taxon>Parelaphostrongylus</taxon>
    </lineage>
</organism>
<gene>
    <name evidence="1" type="ORF">KIN20_027816</name>
</gene>
<sequence length="53" mass="5405">MAPNPPRLCIIVGNTVTGICTQLNVAKTNTCEAAMAIVAVPANYASISGTLMV</sequence>
<name>A0AAD5R0I6_PARTN</name>
<accession>A0AAD5R0I6</accession>
<evidence type="ECO:0000313" key="2">
    <source>
        <dbReference type="Proteomes" id="UP001196413"/>
    </source>
</evidence>
<keyword evidence="2" id="KW-1185">Reference proteome</keyword>
<reference evidence="1" key="1">
    <citation type="submission" date="2021-06" db="EMBL/GenBank/DDBJ databases">
        <title>Parelaphostrongylus tenuis whole genome reference sequence.</title>
        <authorList>
            <person name="Garwood T.J."/>
            <person name="Larsen P.A."/>
            <person name="Fountain-Jones N.M."/>
            <person name="Garbe J.R."/>
            <person name="Macchietto M.G."/>
            <person name="Kania S.A."/>
            <person name="Gerhold R.W."/>
            <person name="Richards J.E."/>
            <person name="Wolf T.M."/>
        </authorList>
    </citation>
    <scope>NUCLEOTIDE SEQUENCE</scope>
    <source>
        <strain evidence="1">MNPRO001-30</strain>
        <tissue evidence="1">Meninges</tissue>
    </source>
</reference>